<dbReference type="Gene3D" id="1.10.510.10">
    <property type="entry name" value="Transferase(Phosphotransferase) domain 1"/>
    <property type="match status" value="1"/>
</dbReference>
<keyword evidence="8" id="KW-0472">Membrane</keyword>
<feature type="chain" id="PRO_5019133578" evidence="11">
    <location>
        <begin position="22"/>
        <end position="419"/>
    </location>
</feature>
<dbReference type="AlphaFoldDB" id="A0A445K961"/>
<keyword evidence="15" id="KW-1185">Reference proteome</keyword>
<evidence type="ECO:0000256" key="4">
    <source>
        <dbReference type="ARBA" id="ARBA00022692"/>
    </source>
</evidence>
<feature type="signal peptide" evidence="11">
    <location>
        <begin position="1"/>
        <end position="21"/>
    </location>
</feature>
<evidence type="ECO:0000256" key="5">
    <source>
        <dbReference type="ARBA" id="ARBA00022737"/>
    </source>
</evidence>
<evidence type="ECO:0000256" key="3">
    <source>
        <dbReference type="ARBA" id="ARBA00022614"/>
    </source>
</evidence>
<dbReference type="GO" id="GO:0005524">
    <property type="term" value="F:ATP binding"/>
    <property type="evidence" value="ECO:0007669"/>
    <property type="project" value="InterPro"/>
</dbReference>
<dbReference type="GO" id="GO:0004672">
    <property type="term" value="F:protein kinase activity"/>
    <property type="evidence" value="ECO:0007669"/>
    <property type="project" value="InterPro"/>
</dbReference>
<dbReference type="InterPro" id="IPR032675">
    <property type="entry name" value="LRR_dom_sf"/>
</dbReference>
<feature type="region of interest" description="Disordered" evidence="10">
    <location>
        <begin position="238"/>
        <end position="265"/>
    </location>
</feature>
<evidence type="ECO:0000259" key="13">
    <source>
        <dbReference type="PROSITE" id="PS50011"/>
    </source>
</evidence>
<organism evidence="14 15">
    <name type="scientific">Glycine soja</name>
    <name type="common">Wild soybean</name>
    <dbReference type="NCBI Taxonomy" id="3848"/>
    <lineage>
        <taxon>Eukaryota</taxon>
        <taxon>Viridiplantae</taxon>
        <taxon>Streptophyta</taxon>
        <taxon>Embryophyta</taxon>
        <taxon>Tracheophyta</taxon>
        <taxon>Spermatophyta</taxon>
        <taxon>Magnoliopsida</taxon>
        <taxon>eudicotyledons</taxon>
        <taxon>Gunneridae</taxon>
        <taxon>Pentapetalae</taxon>
        <taxon>rosids</taxon>
        <taxon>fabids</taxon>
        <taxon>Fabales</taxon>
        <taxon>Fabaceae</taxon>
        <taxon>Papilionoideae</taxon>
        <taxon>50 kb inversion clade</taxon>
        <taxon>NPAAA clade</taxon>
        <taxon>indigoferoid/millettioid clade</taxon>
        <taxon>Phaseoleae</taxon>
        <taxon>Glycine</taxon>
        <taxon>Glycine subgen. Soja</taxon>
    </lineage>
</organism>
<proteinExistence type="inferred from homology"/>
<feature type="compositionally biased region" description="Basic and acidic residues" evidence="10">
    <location>
        <begin position="241"/>
        <end position="263"/>
    </location>
</feature>
<dbReference type="GO" id="GO:0016020">
    <property type="term" value="C:membrane"/>
    <property type="evidence" value="ECO:0007669"/>
    <property type="project" value="UniProtKB-SubCell"/>
</dbReference>
<dbReference type="SUPFAM" id="SSF52058">
    <property type="entry name" value="L domain-like"/>
    <property type="match status" value="1"/>
</dbReference>
<comment type="similarity">
    <text evidence="9">Belongs to the small heat shock protein (HSP20) family.</text>
</comment>
<feature type="domain" description="Protein kinase" evidence="13">
    <location>
        <begin position="1"/>
        <end position="328"/>
    </location>
</feature>
<evidence type="ECO:0000313" key="14">
    <source>
        <dbReference type="EMBL" id="RZC07342.1"/>
    </source>
</evidence>
<dbReference type="GO" id="GO:0009408">
    <property type="term" value="P:response to heat"/>
    <property type="evidence" value="ECO:0007669"/>
    <property type="project" value="InterPro"/>
</dbReference>
<dbReference type="PROSITE" id="PS50011">
    <property type="entry name" value="PROTEIN_KINASE_DOM"/>
    <property type="match status" value="1"/>
</dbReference>
<dbReference type="Proteomes" id="UP000289340">
    <property type="component" value="Chromosome 6"/>
</dbReference>
<dbReference type="InterPro" id="IPR044587">
    <property type="entry name" value="HSP21-like"/>
</dbReference>
<dbReference type="FunFam" id="2.60.40.790:FF:000059">
    <property type="entry name" value="26.5 kDa heat shock protein, mitochondrial"/>
    <property type="match status" value="1"/>
</dbReference>
<evidence type="ECO:0000256" key="11">
    <source>
        <dbReference type="SAM" id="SignalP"/>
    </source>
</evidence>
<evidence type="ECO:0000256" key="6">
    <source>
        <dbReference type="ARBA" id="ARBA00022989"/>
    </source>
</evidence>
<dbReference type="CDD" id="cd06464">
    <property type="entry name" value="ACD_sHsps-like"/>
    <property type="match status" value="1"/>
</dbReference>
<keyword evidence="4" id="KW-0812">Transmembrane</keyword>
<evidence type="ECO:0000256" key="2">
    <source>
        <dbReference type="ARBA" id="ARBA00004474"/>
    </source>
</evidence>
<evidence type="ECO:0000256" key="1">
    <source>
        <dbReference type="ARBA" id="ARBA00004370"/>
    </source>
</evidence>
<dbReference type="PROSITE" id="PS00108">
    <property type="entry name" value="PROTEIN_KINASE_ST"/>
    <property type="match status" value="1"/>
</dbReference>
<dbReference type="InterPro" id="IPR000719">
    <property type="entry name" value="Prot_kinase_dom"/>
</dbReference>
<dbReference type="EMBL" id="QZWG01000006">
    <property type="protein sequence ID" value="RZC07342.1"/>
    <property type="molecule type" value="Genomic_DNA"/>
</dbReference>
<comment type="subcellular location">
    <subcellularLocation>
        <location evidence="1">Membrane</location>
    </subcellularLocation>
    <subcellularLocation>
        <location evidence="2">Plastid</location>
    </subcellularLocation>
</comment>
<reference evidence="14 15" key="1">
    <citation type="submission" date="2018-09" db="EMBL/GenBank/DDBJ databases">
        <title>A high-quality reference genome of wild soybean provides a powerful tool to mine soybean genomes.</title>
        <authorList>
            <person name="Xie M."/>
            <person name="Chung C.Y.L."/>
            <person name="Li M.-W."/>
            <person name="Wong F.-L."/>
            <person name="Chan T.-F."/>
            <person name="Lam H.-M."/>
        </authorList>
    </citation>
    <scope>NUCLEOTIDE SEQUENCE [LARGE SCALE GENOMIC DNA]</scope>
    <source>
        <strain evidence="15">cv. W05</strain>
        <tissue evidence="14">Hypocotyl of etiolated seedlings</tissue>
    </source>
</reference>
<keyword evidence="6" id="KW-1133">Transmembrane helix</keyword>
<sequence length="419" mass="47085">MSFAALLAILLLLMSFELGSAAQPSIKLARRHLRFNGSIPTKLETLDLSSNNLTGPIPQSLEKLEFIQTLSLSFNHLEGEVPMKGFFMNLIKYEELRSCLTPLQRLNVVIDVASALDYLHHDCDPPVVHCDLKPSNVLLDENMVAHVADFGLARVRRKRVQRKKKEGLSVSTESLNRSLLLKPTFPNPNGPSTINFISTTITKTGYSVNPQNNAIAPCMASFPSRKEFPRLVRVRAQASGDNKDNSVEVQHVNKGDHGTAVEKKPRRTSMDISPFGLLDPWSPMRSMSQILDTMDRIFEDTMTFPGRNVGAGEIRAPWDIKDEEHEIRMRFDMPGLAKEDVKVSVEDDVLVIKGGHKSEQEHSGDDSWSSRSYNSYDTRLKLPDNCEKDKIKAELKNGVLYITIPKTKVERKVIDVQVH</sequence>
<evidence type="ECO:0000256" key="8">
    <source>
        <dbReference type="ARBA" id="ARBA00023136"/>
    </source>
</evidence>
<dbReference type="Pfam" id="PF00560">
    <property type="entry name" value="LRR_1"/>
    <property type="match status" value="1"/>
</dbReference>
<dbReference type="Gene3D" id="3.80.10.10">
    <property type="entry name" value="Ribonuclease Inhibitor"/>
    <property type="match status" value="1"/>
</dbReference>
<dbReference type="PANTHER" id="PTHR46733">
    <property type="entry name" value="26.5 KDA HEAT SHOCK PROTEIN, MITOCHONDRIAL"/>
    <property type="match status" value="1"/>
</dbReference>
<dbReference type="InterPro" id="IPR002068">
    <property type="entry name" value="A-crystallin/Hsp20_dom"/>
</dbReference>
<dbReference type="PROSITE" id="PS01031">
    <property type="entry name" value="SHSP"/>
    <property type="match status" value="1"/>
</dbReference>
<dbReference type="InterPro" id="IPR008978">
    <property type="entry name" value="HSP20-like_chaperone"/>
</dbReference>
<evidence type="ECO:0000313" key="15">
    <source>
        <dbReference type="Proteomes" id="UP000289340"/>
    </source>
</evidence>
<evidence type="ECO:0000256" key="9">
    <source>
        <dbReference type="PROSITE-ProRule" id="PRU00285"/>
    </source>
</evidence>
<dbReference type="SUPFAM" id="SSF49764">
    <property type="entry name" value="HSP20-like chaperones"/>
    <property type="match status" value="1"/>
</dbReference>
<protein>
    <submittedName>
        <fullName evidence="14">Small heat shock protein, chloroplastic</fullName>
    </submittedName>
</protein>
<comment type="caution">
    <text evidence="14">The sequence shown here is derived from an EMBL/GenBank/DDBJ whole genome shotgun (WGS) entry which is preliminary data.</text>
</comment>
<gene>
    <name evidence="14" type="ORF">D0Y65_014604</name>
</gene>
<keyword evidence="5" id="KW-0677">Repeat</keyword>
<dbReference type="InterPro" id="IPR011009">
    <property type="entry name" value="Kinase-like_dom_sf"/>
</dbReference>
<dbReference type="Gene3D" id="2.60.40.790">
    <property type="match status" value="1"/>
</dbReference>
<dbReference type="Pfam" id="PF00011">
    <property type="entry name" value="HSP20"/>
    <property type="match status" value="1"/>
</dbReference>
<dbReference type="InterPro" id="IPR001611">
    <property type="entry name" value="Leu-rich_rpt"/>
</dbReference>
<accession>A0A445K961</accession>
<dbReference type="PROSITE" id="PS51450">
    <property type="entry name" value="LRR"/>
    <property type="match status" value="1"/>
</dbReference>
<feature type="domain" description="SHSP" evidence="12">
    <location>
        <begin position="309"/>
        <end position="419"/>
    </location>
</feature>
<dbReference type="SUPFAM" id="SSF56112">
    <property type="entry name" value="Protein kinase-like (PK-like)"/>
    <property type="match status" value="1"/>
</dbReference>
<name>A0A445K961_GLYSO</name>
<dbReference type="GO" id="GO:0009536">
    <property type="term" value="C:plastid"/>
    <property type="evidence" value="ECO:0007669"/>
    <property type="project" value="UniProtKB-SubCell"/>
</dbReference>
<keyword evidence="11" id="KW-0732">Signal</keyword>
<keyword evidence="3" id="KW-0433">Leucine-rich repeat</keyword>
<dbReference type="InterPro" id="IPR008271">
    <property type="entry name" value="Ser/Thr_kinase_AS"/>
</dbReference>
<dbReference type="PANTHER" id="PTHR46733:SF4">
    <property type="entry name" value="HEAT SHOCK PROTEIN 21, CHLOROPLASTIC"/>
    <property type="match status" value="1"/>
</dbReference>
<evidence type="ECO:0000256" key="7">
    <source>
        <dbReference type="ARBA" id="ARBA00023016"/>
    </source>
</evidence>
<evidence type="ECO:0000256" key="10">
    <source>
        <dbReference type="SAM" id="MobiDB-lite"/>
    </source>
</evidence>
<dbReference type="Pfam" id="PF00069">
    <property type="entry name" value="Pkinase"/>
    <property type="match status" value="1"/>
</dbReference>
<keyword evidence="7 14" id="KW-0346">Stress response</keyword>
<evidence type="ECO:0000259" key="12">
    <source>
        <dbReference type="PROSITE" id="PS01031"/>
    </source>
</evidence>